<dbReference type="RefSeq" id="WP_035231683.1">
    <property type="nucleotide sequence ID" value="NZ_ARXV01000004.1"/>
</dbReference>
<accession>A0A095SMF8</accession>
<protein>
    <recommendedName>
        <fullName evidence="4">Transmembrane protein</fullName>
    </recommendedName>
</protein>
<feature type="transmembrane region" description="Helical" evidence="1">
    <location>
        <begin position="75"/>
        <end position="97"/>
    </location>
</feature>
<feature type="transmembrane region" description="Helical" evidence="1">
    <location>
        <begin position="163"/>
        <end position="188"/>
    </location>
</feature>
<reference evidence="2 3" key="1">
    <citation type="submission" date="2012-09" db="EMBL/GenBank/DDBJ databases">
        <title>Genome Sequence of alkane-degrading Bacterium Alcanivorax sp. 19-m-6.</title>
        <authorList>
            <person name="Lai Q."/>
            <person name="Shao Z."/>
        </authorList>
    </citation>
    <scope>NUCLEOTIDE SEQUENCE [LARGE SCALE GENOMIC DNA]</scope>
    <source>
        <strain evidence="2 3">19-m-6</strain>
    </source>
</reference>
<proteinExistence type="predicted"/>
<feature type="transmembrane region" description="Helical" evidence="1">
    <location>
        <begin position="48"/>
        <end position="69"/>
    </location>
</feature>
<dbReference type="OrthoDB" id="5298483at2"/>
<keyword evidence="1" id="KW-0812">Transmembrane</keyword>
<feature type="transmembrane region" description="Helical" evidence="1">
    <location>
        <begin position="118"/>
        <end position="143"/>
    </location>
</feature>
<dbReference type="AlphaFoldDB" id="A0A095SMF8"/>
<dbReference type="PATRIC" id="fig|1177154.3.peg.1443"/>
<keyword evidence="1" id="KW-0472">Membrane</keyword>
<dbReference type="NCBIfam" id="NF041043">
    <property type="entry name" value="BPSS1780_fam"/>
    <property type="match status" value="1"/>
</dbReference>
<evidence type="ECO:0000256" key="1">
    <source>
        <dbReference type="SAM" id="Phobius"/>
    </source>
</evidence>
<name>A0A095SMF8_9GAMM</name>
<gene>
    <name evidence="2" type="ORF">Y5S_01417</name>
</gene>
<dbReference type="EMBL" id="ARXV01000004">
    <property type="protein sequence ID" value="KGD65524.1"/>
    <property type="molecule type" value="Genomic_DNA"/>
</dbReference>
<feature type="transmembrane region" description="Helical" evidence="1">
    <location>
        <begin position="235"/>
        <end position="253"/>
    </location>
</feature>
<organism evidence="2 3">
    <name type="scientific">Alcanivorax nanhaiticus</name>
    <dbReference type="NCBI Taxonomy" id="1177154"/>
    <lineage>
        <taxon>Bacteria</taxon>
        <taxon>Pseudomonadati</taxon>
        <taxon>Pseudomonadota</taxon>
        <taxon>Gammaproteobacteria</taxon>
        <taxon>Oceanospirillales</taxon>
        <taxon>Alcanivoracaceae</taxon>
        <taxon>Alcanivorax</taxon>
    </lineage>
</organism>
<comment type="caution">
    <text evidence="2">The sequence shown here is derived from an EMBL/GenBank/DDBJ whole genome shotgun (WGS) entry which is preliminary data.</text>
</comment>
<keyword evidence="1" id="KW-1133">Transmembrane helix</keyword>
<feature type="transmembrane region" description="Helical" evidence="1">
    <location>
        <begin position="209"/>
        <end position="229"/>
    </location>
</feature>
<sequence>MEENNPYRQPGTADVNAVPELKPLMVTGEVKGVSVGQALGWLSRGMSLLTGHWGVIIGALVVTVLLQGAAGSIPLVGLVAGYILMMMLYGGVVKIFHRIDRTGESDFSDLFAGFSEHTLPLLLLGLLYFALLLVSVVAVVAALMSGGSWLEGDAASMIEGTQVTTMVVAGGLGFLLVMVLHFPFYFAVPLIFLGQRKLGEAMKLSTKACFRNLVPFLVYWLVITLISLIAAIPVFLGWLVAMPILAAAYYVGFKDIFVEE</sequence>
<evidence type="ECO:0000313" key="2">
    <source>
        <dbReference type="EMBL" id="KGD65524.1"/>
    </source>
</evidence>
<dbReference type="eggNOG" id="COG5473">
    <property type="taxonomic scope" value="Bacteria"/>
</dbReference>
<dbReference type="STRING" id="1177154.Y5S_01417"/>
<keyword evidence="3" id="KW-1185">Reference proteome</keyword>
<evidence type="ECO:0000313" key="3">
    <source>
        <dbReference type="Proteomes" id="UP000029444"/>
    </source>
</evidence>
<dbReference type="InterPro" id="IPR047798">
    <property type="entry name" value="BPSS1780-like"/>
</dbReference>
<dbReference type="Proteomes" id="UP000029444">
    <property type="component" value="Unassembled WGS sequence"/>
</dbReference>
<evidence type="ECO:0008006" key="4">
    <source>
        <dbReference type="Google" id="ProtNLM"/>
    </source>
</evidence>